<reference evidence="1" key="1">
    <citation type="journal article" date="2020" name="Nature">
        <title>Giant virus diversity and host interactions through global metagenomics.</title>
        <authorList>
            <person name="Schulz F."/>
            <person name="Roux S."/>
            <person name="Paez-Espino D."/>
            <person name="Jungbluth S."/>
            <person name="Walsh D.A."/>
            <person name="Denef V.J."/>
            <person name="McMahon K.D."/>
            <person name="Konstantinidis K.T."/>
            <person name="Eloe-Fadrosh E.A."/>
            <person name="Kyrpides N.C."/>
            <person name="Woyke T."/>
        </authorList>
    </citation>
    <scope>NUCLEOTIDE SEQUENCE</scope>
    <source>
        <strain evidence="1">GVMAG-S-3300012919-55</strain>
    </source>
</reference>
<organism evidence="1">
    <name type="scientific">viral metagenome</name>
    <dbReference type="NCBI Taxonomy" id="1070528"/>
    <lineage>
        <taxon>unclassified sequences</taxon>
        <taxon>metagenomes</taxon>
        <taxon>organismal metagenomes</taxon>
    </lineage>
</organism>
<sequence length="68" mass="8081">MQPIQSYIDGATQLGFTIVHITKEFVLFNMKHIQYYYTDFREVFFPAHETIEQKEELDESSNKDTTES</sequence>
<dbReference type="AlphaFoldDB" id="A0A6C0KMP9"/>
<dbReference type="EMBL" id="MN740916">
    <property type="protein sequence ID" value="QHU17624.1"/>
    <property type="molecule type" value="Genomic_DNA"/>
</dbReference>
<name>A0A6C0KMP9_9ZZZZ</name>
<protein>
    <submittedName>
        <fullName evidence="1">Uncharacterized protein</fullName>
    </submittedName>
</protein>
<proteinExistence type="predicted"/>
<accession>A0A6C0KMP9</accession>
<evidence type="ECO:0000313" key="1">
    <source>
        <dbReference type="EMBL" id="QHU17624.1"/>
    </source>
</evidence>